<evidence type="ECO:0000313" key="1">
    <source>
        <dbReference type="EMBL" id="MCX7467266.1"/>
    </source>
</evidence>
<dbReference type="Proteomes" id="UP001071478">
    <property type="component" value="Unassembled WGS sequence"/>
</dbReference>
<name>A0A9Q4C6L0_9CORY</name>
<feature type="non-terminal residue" evidence="1">
    <location>
        <position position="123"/>
    </location>
</feature>
<organism evidence="1 2">
    <name type="scientific">Corynebacterium pygosceleis</name>
    <dbReference type="NCBI Taxonomy" id="2800406"/>
    <lineage>
        <taxon>Bacteria</taxon>
        <taxon>Bacillati</taxon>
        <taxon>Actinomycetota</taxon>
        <taxon>Actinomycetes</taxon>
        <taxon>Mycobacteriales</taxon>
        <taxon>Corynebacteriaceae</taxon>
        <taxon>Corynebacterium</taxon>
    </lineage>
</organism>
<gene>
    <name evidence="1" type="ORF">OS129_00005</name>
</gene>
<accession>A0A9Q4C6L0</accession>
<proteinExistence type="predicted"/>
<comment type="caution">
    <text evidence="1">The sequence shown here is derived from an EMBL/GenBank/DDBJ whole genome shotgun (WGS) entry which is preliminary data.</text>
</comment>
<reference evidence="1" key="1">
    <citation type="submission" date="2022-11" db="EMBL/GenBank/DDBJ databases">
        <title>Corynebacterium sp. isolated from Penguins.</title>
        <authorList>
            <person name="Sedlar K."/>
            <person name="Svec P."/>
        </authorList>
    </citation>
    <scope>NUCLEOTIDE SEQUENCE</scope>
    <source>
        <strain evidence="1">P7374</strain>
    </source>
</reference>
<evidence type="ECO:0000313" key="2">
    <source>
        <dbReference type="Proteomes" id="UP001071478"/>
    </source>
</evidence>
<dbReference type="EMBL" id="JAPMKU010000001">
    <property type="protein sequence ID" value="MCX7467266.1"/>
    <property type="molecule type" value="Genomic_DNA"/>
</dbReference>
<dbReference type="AlphaFoldDB" id="A0A9Q4C6L0"/>
<protein>
    <submittedName>
        <fullName evidence="1">Uncharacterized protein</fullName>
    </submittedName>
</protein>
<sequence>MSIKFNMEQLEQIINSLQKQRIISVKSESRVHLGEHIGSYSTAPGLSELGQQHAQVFTGAVGSAREVLMAFREQAEWLVLAMHSMKETFSATETVNNIQIRTGFPSVFAIDPGDIRFPDRPEA</sequence>